<protein>
    <recommendedName>
        <fullName evidence="5">Transposase Tnp1/En/Spm-like domain-containing protein</fullName>
    </recommendedName>
</protein>
<feature type="compositionally biased region" description="Polar residues" evidence="2">
    <location>
        <begin position="243"/>
        <end position="254"/>
    </location>
</feature>
<evidence type="ECO:0000256" key="2">
    <source>
        <dbReference type="SAM" id="MobiDB-lite"/>
    </source>
</evidence>
<evidence type="ECO:0000313" key="4">
    <source>
        <dbReference type="Proteomes" id="UP000289738"/>
    </source>
</evidence>
<dbReference type="EMBL" id="SDMP01000015">
    <property type="protein sequence ID" value="RYR08277.1"/>
    <property type="molecule type" value="Genomic_DNA"/>
</dbReference>
<evidence type="ECO:0000313" key="3">
    <source>
        <dbReference type="EMBL" id="RYR08277.1"/>
    </source>
</evidence>
<feature type="region of interest" description="Disordered" evidence="2">
    <location>
        <begin position="1"/>
        <end position="42"/>
    </location>
</feature>
<dbReference type="PANTHER" id="PTHR33144">
    <property type="entry name" value="OS10G0409366 PROTEIN-RELATED"/>
    <property type="match status" value="1"/>
</dbReference>
<feature type="coiled-coil region" evidence="1">
    <location>
        <begin position="261"/>
        <end position="302"/>
    </location>
</feature>
<keyword evidence="1" id="KW-0175">Coiled coil</keyword>
<feature type="compositionally biased region" description="Polar residues" evidence="2">
    <location>
        <begin position="1"/>
        <end position="12"/>
    </location>
</feature>
<keyword evidence="4" id="KW-1185">Reference proteome</keyword>
<evidence type="ECO:0008006" key="5">
    <source>
        <dbReference type="Google" id="ProtNLM"/>
    </source>
</evidence>
<reference evidence="3 4" key="1">
    <citation type="submission" date="2019-01" db="EMBL/GenBank/DDBJ databases">
        <title>Sequencing of cultivated peanut Arachis hypogaea provides insights into genome evolution and oil improvement.</title>
        <authorList>
            <person name="Chen X."/>
        </authorList>
    </citation>
    <scope>NUCLEOTIDE SEQUENCE [LARGE SCALE GENOMIC DNA]</scope>
    <source>
        <strain evidence="4">cv. Fuhuasheng</strain>
        <tissue evidence="3">Leaves</tissue>
    </source>
</reference>
<feature type="region of interest" description="Disordered" evidence="2">
    <location>
        <begin position="235"/>
        <end position="255"/>
    </location>
</feature>
<dbReference type="PANTHER" id="PTHR33144:SF45">
    <property type="entry name" value="TRANSPOSASE TNP1_EN_SPM-LIKE DOMAIN-CONTAINING PROTEIN"/>
    <property type="match status" value="1"/>
</dbReference>
<gene>
    <name evidence="3" type="ORF">Ahy_B05g075873</name>
</gene>
<comment type="caution">
    <text evidence="3">The sequence shown here is derived from an EMBL/GenBank/DDBJ whole genome shotgun (WGS) entry which is preliminary data.</text>
</comment>
<organism evidence="3 4">
    <name type="scientific">Arachis hypogaea</name>
    <name type="common">Peanut</name>
    <dbReference type="NCBI Taxonomy" id="3818"/>
    <lineage>
        <taxon>Eukaryota</taxon>
        <taxon>Viridiplantae</taxon>
        <taxon>Streptophyta</taxon>
        <taxon>Embryophyta</taxon>
        <taxon>Tracheophyta</taxon>
        <taxon>Spermatophyta</taxon>
        <taxon>Magnoliopsida</taxon>
        <taxon>eudicotyledons</taxon>
        <taxon>Gunneridae</taxon>
        <taxon>Pentapetalae</taxon>
        <taxon>rosids</taxon>
        <taxon>fabids</taxon>
        <taxon>Fabales</taxon>
        <taxon>Fabaceae</taxon>
        <taxon>Papilionoideae</taxon>
        <taxon>50 kb inversion clade</taxon>
        <taxon>dalbergioids sensu lato</taxon>
        <taxon>Dalbergieae</taxon>
        <taxon>Pterocarpus clade</taxon>
        <taxon>Arachis</taxon>
    </lineage>
</organism>
<dbReference type="InterPro" id="IPR004252">
    <property type="entry name" value="Probable_transposase_24"/>
</dbReference>
<feature type="compositionally biased region" description="Basic and acidic residues" evidence="2">
    <location>
        <begin position="24"/>
        <end position="35"/>
    </location>
</feature>
<dbReference type="Pfam" id="PF03004">
    <property type="entry name" value="Transposase_24"/>
    <property type="match status" value="1"/>
</dbReference>
<dbReference type="AlphaFoldDB" id="A0A444Z261"/>
<name>A0A444Z261_ARAHY</name>
<dbReference type="Proteomes" id="UP000289738">
    <property type="component" value="Chromosome B05"/>
</dbReference>
<sequence length="326" mass="36961">MSANNVHNSELGQETLLKGNAPEVESRDHEVDDHFSASGAQSRKRHKTTEFWIVKIIESDGTVKPARLSVREAMERPNGRRIVLRFNNEMQPIGDEAGLLSGVLGLLGSNYEKFSIGKESCHKVTTKDKVYNECVKEKCRKNAINRSKQLYTHTGGLKSFTRRMEEDYEEQGRRVGRGELWITVHKENDGSYMNDEARAIGERIEEIEQQDESSRVLSQNDSIAQVLGKEKPSRVRGVGFGPTPTQLFGSNSHVPGNRVEVEETQRKLFALQAELEGKKLKRKVMEDEVAVEKKKMQAMERALIYLFQRQGEELPRDITVGMSSVK</sequence>
<proteinExistence type="predicted"/>
<accession>A0A444Z261</accession>
<evidence type="ECO:0000256" key="1">
    <source>
        <dbReference type="SAM" id="Coils"/>
    </source>
</evidence>